<feature type="region of interest" description="Disordered" evidence="1">
    <location>
        <begin position="35"/>
        <end position="54"/>
    </location>
</feature>
<feature type="non-terminal residue" evidence="2">
    <location>
        <position position="87"/>
    </location>
</feature>
<dbReference type="EMBL" id="CAJNJA010042412">
    <property type="protein sequence ID" value="CAE7783754.1"/>
    <property type="molecule type" value="Genomic_DNA"/>
</dbReference>
<proteinExistence type="predicted"/>
<name>A0A812YMQ0_9DINO</name>
<dbReference type="AlphaFoldDB" id="A0A812YMQ0"/>
<feature type="compositionally biased region" description="Low complexity" evidence="1">
    <location>
        <begin position="44"/>
        <end position="54"/>
    </location>
</feature>
<dbReference type="Proteomes" id="UP000601435">
    <property type="component" value="Unassembled WGS sequence"/>
</dbReference>
<protein>
    <submittedName>
        <fullName evidence="2">Uncharacterized protein</fullName>
    </submittedName>
</protein>
<organism evidence="2 3">
    <name type="scientific">Symbiodinium necroappetens</name>
    <dbReference type="NCBI Taxonomy" id="1628268"/>
    <lineage>
        <taxon>Eukaryota</taxon>
        <taxon>Sar</taxon>
        <taxon>Alveolata</taxon>
        <taxon>Dinophyceae</taxon>
        <taxon>Suessiales</taxon>
        <taxon>Symbiodiniaceae</taxon>
        <taxon>Symbiodinium</taxon>
    </lineage>
</organism>
<feature type="non-terminal residue" evidence="2">
    <location>
        <position position="1"/>
    </location>
</feature>
<keyword evidence="3" id="KW-1185">Reference proteome</keyword>
<comment type="caution">
    <text evidence="2">The sequence shown here is derived from an EMBL/GenBank/DDBJ whole genome shotgun (WGS) entry which is preliminary data.</text>
</comment>
<evidence type="ECO:0000313" key="3">
    <source>
        <dbReference type="Proteomes" id="UP000601435"/>
    </source>
</evidence>
<gene>
    <name evidence="2" type="ORF">SNEC2469_LOCUS22982</name>
</gene>
<evidence type="ECO:0000256" key="1">
    <source>
        <dbReference type="SAM" id="MobiDB-lite"/>
    </source>
</evidence>
<accession>A0A812YMQ0</accession>
<sequence length="87" mass="9173">AIGAASRHRLASPSILEAVQLSTVTRALVPPARRAWTNRSESRTTIAPAATMATPSSSLSARLWPAIRSVEDQPARRPARATSAASN</sequence>
<reference evidence="2" key="1">
    <citation type="submission" date="2021-02" db="EMBL/GenBank/DDBJ databases">
        <authorList>
            <person name="Dougan E. K."/>
            <person name="Rhodes N."/>
            <person name="Thang M."/>
            <person name="Chan C."/>
        </authorList>
    </citation>
    <scope>NUCLEOTIDE SEQUENCE</scope>
</reference>
<evidence type="ECO:0000313" key="2">
    <source>
        <dbReference type="EMBL" id="CAE7783754.1"/>
    </source>
</evidence>